<dbReference type="InterPro" id="IPR016181">
    <property type="entry name" value="Acyl_CoA_acyltransferase"/>
</dbReference>
<keyword evidence="5" id="KW-0012">Acyltransferase</keyword>
<evidence type="ECO:0000256" key="3">
    <source>
        <dbReference type="ARBA" id="ARBA00022679"/>
    </source>
</evidence>
<name>A0A7L4UPB7_BALHA</name>
<keyword evidence="4" id="KW-0443">Lipid metabolism</keyword>
<comment type="caution">
    <text evidence="6">The sequence shown here is derived from an EMBL/GenBank/DDBJ whole genome shotgun (WGS) entry which is preliminary data.</text>
</comment>
<evidence type="ECO:0000313" key="7">
    <source>
        <dbReference type="Proteomes" id="UP000251835"/>
    </source>
</evidence>
<accession>A0A7L4UPB7</accession>
<evidence type="ECO:0000256" key="5">
    <source>
        <dbReference type="ARBA" id="ARBA00023315"/>
    </source>
</evidence>
<dbReference type="Pfam" id="PF13444">
    <property type="entry name" value="Acetyltransf_5"/>
    <property type="match status" value="1"/>
</dbReference>
<evidence type="ECO:0000256" key="4">
    <source>
        <dbReference type="ARBA" id="ARBA00023098"/>
    </source>
</evidence>
<evidence type="ECO:0000256" key="2">
    <source>
        <dbReference type="ARBA" id="ARBA00022516"/>
    </source>
</evidence>
<keyword evidence="3 6" id="KW-0808">Transferase</keyword>
<keyword evidence="2" id="KW-0444">Lipid biosynthesis</keyword>
<evidence type="ECO:0000256" key="1">
    <source>
        <dbReference type="ARBA" id="ARBA00005189"/>
    </source>
</evidence>
<dbReference type="EMBL" id="QENZ01000004">
    <property type="protein sequence ID" value="PVX50975.1"/>
    <property type="molecule type" value="Genomic_DNA"/>
</dbReference>
<dbReference type="GO" id="GO:0006629">
    <property type="term" value="P:lipid metabolic process"/>
    <property type="evidence" value="ECO:0007669"/>
    <property type="project" value="UniProtKB-KW"/>
</dbReference>
<proteinExistence type="predicted"/>
<gene>
    <name evidence="6" type="ORF">C7377_1305</name>
</gene>
<evidence type="ECO:0000313" key="6">
    <source>
        <dbReference type="EMBL" id="PVX50975.1"/>
    </source>
</evidence>
<dbReference type="PANTHER" id="PTHR37323:SF1">
    <property type="entry name" value="L-ORNITHINE N(ALPHA)-ACYLTRANSFERASE"/>
    <property type="match status" value="1"/>
</dbReference>
<dbReference type="Gene3D" id="3.40.630.30">
    <property type="match status" value="1"/>
</dbReference>
<dbReference type="Proteomes" id="UP000251835">
    <property type="component" value="Unassembled WGS sequence"/>
</dbReference>
<keyword evidence="7" id="KW-1185">Reference proteome</keyword>
<reference evidence="6 7" key="1">
    <citation type="submission" date="2018-05" db="EMBL/GenBank/DDBJ databases">
        <title>Genomic Encyclopedia of Type Strains, Phase IV (KMG-IV): sequencing the most valuable type-strain genomes for metagenomic binning, comparative biology and taxonomic classification.</title>
        <authorList>
            <person name="Goeker M."/>
        </authorList>
    </citation>
    <scope>NUCLEOTIDE SEQUENCE [LARGE SCALE GENOMIC DNA]</scope>
    <source>
        <strain evidence="6 7">DSM 28579</strain>
    </source>
</reference>
<comment type="pathway">
    <text evidence="1">Lipid metabolism.</text>
</comment>
<organism evidence="6 7">
    <name type="scientific">Balneicella halophila</name>
    <dbReference type="NCBI Taxonomy" id="1537566"/>
    <lineage>
        <taxon>Bacteria</taxon>
        <taxon>Pseudomonadati</taxon>
        <taxon>Bacteroidota</taxon>
        <taxon>Bacteroidia</taxon>
        <taxon>Bacteroidales</taxon>
        <taxon>Balneicellaceae</taxon>
        <taxon>Balneicella</taxon>
    </lineage>
</organism>
<dbReference type="AlphaFoldDB" id="A0A7L4UPB7"/>
<protein>
    <submittedName>
        <fullName evidence="6">Acetyltransferase (GNAT) family protein</fullName>
    </submittedName>
</protein>
<dbReference type="RefSeq" id="WP_116496523.1">
    <property type="nucleotide sequence ID" value="NZ_QENZ01000004.1"/>
</dbReference>
<dbReference type="InterPro" id="IPR052351">
    <property type="entry name" value="Ornithine_N-alpha-AT"/>
</dbReference>
<dbReference type="PANTHER" id="PTHR37323">
    <property type="entry name" value="GCN5-RELATED N-ACETYLTRANSFERASE"/>
    <property type="match status" value="1"/>
</dbReference>
<dbReference type="SUPFAM" id="SSF55729">
    <property type="entry name" value="Acyl-CoA N-acyltransferases (Nat)"/>
    <property type="match status" value="1"/>
</dbReference>
<dbReference type="GO" id="GO:0016746">
    <property type="term" value="F:acyltransferase activity"/>
    <property type="evidence" value="ECO:0007669"/>
    <property type="project" value="UniProtKB-KW"/>
</dbReference>
<sequence>MSENVQIVAPIARELLLSELTENNLLRRTNKCNNEIYCFTAHECPNLMKEVGRLREMAFRAAGGGTGKGMDIDEYDTAEIPYYQLVVWSPADKEILGGYRYIVCKDAEKKADGELKLATNHMFVFSDKFKKEYLPYTLELGRSFVHPDFQSSNKDKLAKSIFVLDNLWDGLGALFKVYPDMKYFFGKITMYPHYHNEARILLAHFFKKYFSDEERLVYPEEPMPLEYDREKYEDIFTGETYKENYKILSHEIRSLGEKIPPLFNAYMNLSPSMKHFGTAINKRFGNVQETAILLTIADIYEAKKKRHLSSYIPTLYFKLPKNIFSKKKY</sequence>
<dbReference type="OrthoDB" id="1113830at2"/>